<dbReference type="GO" id="GO:0003676">
    <property type="term" value="F:nucleic acid binding"/>
    <property type="evidence" value="ECO:0007669"/>
    <property type="project" value="InterPro"/>
</dbReference>
<dbReference type="Gene3D" id="3.30.420.10">
    <property type="entry name" value="Ribonuclease H-like superfamily/Ribonuclease H"/>
    <property type="match status" value="1"/>
</dbReference>
<gene>
    <name evidence="3" type="ORF">CYMTET_4585</name>
</gene>
<protein>
    <recommendedName>
        <fullName evidence="5">Chromo domain-containing protein</fullName>
    </recommendedName>
</protein>
<evidence type="ECO:0000259" key="2">
    <source>
        <dbReference type="PROSITE" id="PS50994"/>
    </source>
</evidence>
<dbReference type="Gene3D" id="3.40.50.150">
    <property type="entry name" value="Vaccinia Virus protein VP39"/>
    <property type="match status" value="1"/>
</dbReference>
<keyword evidence="4" id="KW-1185">Reference proteome</keyword>
<dbReference type="SUPFAM" id="SSF53098">
    <property type="entry name" value="Ribonuclease H-like"/>
    <property type="match status" value="1"/>
</dbReference>
<dbReference type="CDD" id="cd00024">
    <property type="entry name" value="CD_CSD"/>
    <property type="match status" value="1"/>
</dbReference>
<evidence type="ECO:0000313" key="4">
    <source>
        <dbReference type="Proteomes" id="UP001190700"/>
    </source>
</evidence>
<dbReference type="PANTHER" id="PTHR37984">
    <property type="entry name" value="PROTEIN CBG26694"/>
    <property type="match status" value="1"/>
</dbReference>
<dbReference type="PANTHER" id="PTHR37984:SF5">
    <property type="entry name" value="PROTEIN NYNRIN-LIKE"/>
    <property type="match status" value="1"/>
</dbReference>
<sequence>MKIISDRDPRFNDAFWQELMRLMGVKLARTTPYNPRSDGQAEHTNRVIEDMLRSFVDANVADWDLFATNVEFAINDSRSEATGYTPFELCCGVSPLSELDMFLEAARGDAGRRQGGGGTAHEFAAKFSSQLRDAKHRLELAQQRQREQFDRRHAQREYAIGDLVWIEAKNLTEKVMDRSLCRKLTKRWHGPVPVVERFFSDVQAALPEADRGAPVAYRLRLPPHWRIHDVFAQHRLKPYVSGKGEFAARDQPAIPEAVVVDGQREAHVERILARRVRVVRGKEVEEWKVRWTGYSKAHDQWRTRDKLEHGGPLQQLREFEAARTSMEAQVREEAAKRREQRQRHVNRAGTTLAHLIADSCNELYYLNSLGDVSPLPWEQCETLEDGTLAHITELRVSDIPQSSTPRILVLFSETGSVEREFLRCFPTATVVTLDLVAAWQPTHVSDVRRWDYQQYPSGYFDVVWASPPCTQYSQARTTGGPPDLKTADACVQRTLQIIEYFQPQHWFLENPRGRYPNALRLRPFMRNLPMPKVCTYCMYETAQLGPHPSQTGAGVSKKVYPIPALLLRQLFQHLKFKDRQQPTTEE</sequence>
<accession>A0AAE0H110</accession>
<dbReference type="InterPro" id="IPR001584">
    <property type="entry name" value="Integrase_cat-core"/>
</dbReference>
<dbReference type="InterPro" id="IPR050951">
    <property type="entry name" value="Retrovirus_Pol_polyprotein"/>
</dbReference>
<dbReference type="GO" id="GO:0015074">
    <property type="term" value="P:DNA integration"/>
    <property type="evidence" value="ECO:0007669"/>
    <property type="project" value="InterPro"/>
</dbReference>
<dbReference type="SUPFAM" id="SSF53335">
    <property type="entry name" value="S-adenosyl-L-methionine-dependent methyltransferases"/>
    <property type="match status" value="1"/>
</dbReference>
<dbReference type="PROSITE" id="PS50013">
    <property type="entry name" value="CHROMO_2"/>
    <property type="match status" value="1"/>
</dbReference>
<dbReference type="Proteomes" id="UP001190700">
    <property type="component" value="Unassembled WGS sequence"/>
</dbReference>
<dbReference type="EMBL" id="LGRX02000649">
    <property type="protein sequence ID" value="KAK3287907.1"/>
    <property type="molecule type" value="Genomic_DNA"/>
</dbReference>
<dbReference type="InterPro" id="IPR023780">
    <property type="entry name" value="Chromo_domain"/>
</dbReference>
<evidence type="ECO:0000259" key="1">
    <source>
        <dbReference type="PROSITE" id="PS50013"/>
    </source>
</evidence>
<proteinExistence type="predicted"/>
<name>A0AAE0H110_9CHLO</name>
<feature type="domain" description="Integrase catalytic" evidence="2">
    <location>
        <begin position="1"/>
        <end position="94"/>
    </location>
</feature>
<dbReference type="AlphaFoldDB" id="A0AAE0H110"/>
<dbReference type="Gene3D" id="2.40.50.40">
    <property type="match status" value="1"/>
</dbReference>
<dbReference type="Pfam" id="PF00385">
    <property type="entry name" value="Chromo"/>
    <property type="match status" value="1"/>
</dbReference>
<dbReference type="InterPro" id="IPR036397">
    <property type="entry name" value="RNaseH_sf"/>
</dbReference>
<dbReference type="PROSITE" id="PS50994">
    <property type="entry name" value="INTEGRASE"/>
    <property type="match status" value="1"/>
</dbReference>
<organism evidence="3 4">
    <name type="scientific">Cymbomonas tetramitiformis</name>
    <dbReference type="NCBI Taxonomy" id="36881"/>
    <lineage>
        <taxon>Eukaryota</taxon>
        <taxon>Viridiplantae</taxon>
        <taxon>Chlorophyta</taxon>
        <taxon>Pyramimonadophyceae</taxon>
        <taxon>Pyramimonadales</taxon>
        <taxon>Pyramimonadaceae</taxon>
        <taxon>Cymbomonas</taxon>
    </lineage>
</organism>
<dbReference type="InterPro" id="IPR012337">
    <property type="entry name" value="RNaseH-like_sf"/>
</dbReference>
<dbReference type="InterPro" id="IPR029063">
    <property type="entry name" value="SAM-dependent_MTases_sf"/>
</dbReference>
<evidence type="ECO:0000313" key="3">
    <source>
        <dbReference type="EMBL" id="KAK3287907.1"/>
    </source>
</evidence>
<dbReference type="SUPFAM" id="SSF54160">
    <property type="entry name" value="Chromo domain-like"/>
    <property type="match status" value="1"/>
</dbReference>
<evidence type="ECO:0008006" key="5">
    <source>
        <dbReference type="Google" id="ProtNLM"/>
    </source>
</evidence>
<comment type="caution">
    <text evidence="3">The sequence shown here is derived from an EMBL/GenBank/DDBJ whole genome shotgun (WGS) entry which is preliminary data.</text>
</comment>
<dbReference type="InterPro" id="IPR000953">
    <property type="entry name" value="Chromo/chromo_shadow_dom"/>
</dbReference>
<dbReference type="SMART" id="SM00298">
    <property type="entry name" value="CHROMO"/>
    <property type="match status" value="1"/>
</dbReference>
<dbReference type="InterPro" id="IPR016197">
    <property type="entry name" value="Chromo-like_dom_sf"/>
</dbReference>
<reference evidence="3 4" key="1">
    <citation type="journal article" date="2015" name="Genome Biol. Evol.">
        <title>Comparative Genomics of a Bacterivorous Green Alga Reveals Evolutionary Causalities and Consequences of Phago-Mixotrophic Mode of Nutrition.</title>
        <authorList>
            <person name="Burns J.A."/>
            <person name="Paasch A."/>
            <person name="Narechania A."/>
            <person name="Kim E."/>
        </authorList>
    </citation>
    <scope>NUCLEOTIDE SEQUENCE [LARGE SCALE GENOMIC DNA]</scope>
    <source>
        <strain evidence="3 4">PLY_AMNH</strain>
    </source>
</reference>
<feature type="domain" description="Chromo" evidence="1">
    <location>
        <begin position="266"/>
        <end position="331"/>
    </location>
</feature>